<sequence length="193" mass="22088">MRINVNNYYSPTEFKEKYLESKLRKILIEAINNKDNALLFKLGKISSMIKIGNISEAEKELERIDRNINEQGIKSQKNKKGISNSNEHVVNRNINNKISKNNFPETSESVVYLQDDSPDSAVSFQYPTPVSENASFLFIKSHESEHAREIIKEAMFKGKMAQVYVRYFTSYDPNGHLVYTGGVTWGKILDSKA</sequence>
<dbReference type="AlphaFoldDB" id="H2J7N5"/>
<proteinExistence type="predicted"/>
<dbReference type="KEGG" id="mpz:Marpi_0964"/>
<protein>
    <submittedName>
        <fullName evidence="1">Uncharacterized protein</fullName>
    </submittedName>
</protein>
<dbReference type="Proteomes" id="UP000007161">
    <property type="component" value="Chromosome"/>
</dbReference>
<gene>
    <name evidence="1" type="ordered locus">Marpi_0964</name>
</gene>
<name>H2J7N5_MARPK</name>
<reference evidence="1 2" key="1">
    <citation type="journal article" date="2012" name="J. Bacteriol.">
        <title>Complete Genome Sequence of the Thermophilic, Piezophilic, Heterotrophic Bacterium Marinitoga piezophila KA3.</title>
        <authorList>
            <person name="Lucas S."/>
            <person name="Han J."/>
            <person name="Lapidus A."/>
            <person name="Cheng J.F."/>
            <person name="Goodwin L.A."/>
            <person name="Pitluck S."/>
            <person name="Peters L."/>
            <person name="Mikhailova N."/>
            <person name="Teshima H."/>
            <person name="Detter J.C."/>
            <person name="Han C."/>
            <person name="Tapia R."/>
            <person name="Land M."/>
            <person name="Hauser L."/>
            <person name="Kyrpides N.C."/>
            <person name="Ivanova N."/>
            <person name="Pagani I."/>
            <person name="Vannier P."/>
            <person name="Oger P."/>
            <person name="Bartlett D.H."/>
            <person name="Noll K.M."/>
            <person name="Woyke T."/>
            <person name="Jebbar M."/>
        </authorList>
    </citation>
    <scope>NUCLEOTIDE SEQUENCE [LARGE SCALE GENOMIC DNA]</scope>
    <source>
        <strain evidence="2">DSM 14283 / JCM 11233 / KA3</strain>
    </source>
</reference>
<organism evidence="1 2">
    <name type="scientific">Marinitoga piezophila (strain DSM 14283 / JCM 11233 / KA3)</name>
    <dbReference type="NCBI Taxonomy" id="443254"/>
    <lineage>
        <taxon>Bacteria</taxon>
        <taxon>Thermotogati</taxon>
        <taxon>Thermotogota</taxon>
        <taxon>Thermotogae</taxon>
        <taxon>Petrotogales</taxon>
        <taxon>Petrotogaceae</taxon>
        <taxon>Marinitoga</taxon>
    </lineage>
</organism>
<reference evidence="2" key="2">
    <citation type="submission" date="2012-01" db="EMBL/GenBank/DDBJ databases">
        <title>Complete sequence of chromosome of Marinitoga piezophila KA3.</title>
        <authorList>
            <person name="Lucas S."/>
            <person name="Han J."/>
            <person name="Lapidus A."/>
            <person name="Cheng J.-F."/>
            <person name="Goodwin L."/>
            <person name="Pitluck S."/>
            <person name="Peters L."/>
            <person name="Mikhailova N."/>
            <person name="Teshima H."/>
            <person name="Detter J.C."/>
            <person name="Han C."/>
            <person name="Tapia R."/>
            <person name="Land M."/>
            <person name="Hauser L."/>
            <person name="Kyrpides N."/>
            <person name="Ivanova N."/>
            <person name="Pagani I."/>
            <person name="Jebbar M."/>
            <person name="Vannier P."/>
            <person name="Oger P."/>
            <person name="Cario A."/>
            <person name="Bartlett D."/>
            <person name="Noll K.M."/>
            <person name="Woyke T."/>
        </authorList>
    </citation>
    <scope>NUCLEOTIDE SEQUENCE [LARGE SCALE GENOMIC DNA]</scope>
    <source>
        <strain evidence="2">DSM 14283 / JCM 11233 / KA3</strain>
    </source>
</reference>
<evidence type="ECO:0000313" key="2">
    <source>
        <dbReference type="Proteomes" id="UP000007161"/>
    </source>
</evidence>
<dbReference type="EMBL" id="CP003257">
    <property type="protein sequence ID" value="AEX85376.1"/>
    <property type="molecule type" value="Genomic_DNA"/>
</dbReference>
<accession>H2J7N5</accession>
<evidence type="ECO:0000313" key="1">
    <source>
        <dbReference type="EMBL" id="AEX85376.1"/>
    </source>
</evidence>
<dbReference type="OrthoDB" id="45760at2"/>
<dbReference type="RefSeq" id="WP_014296448.1">
    <property type="nucleotide sequence ID" value="NC_016751.1"/>
</dbReference>
<dbReference type="HOGENOM" id="CLU_1407308_0_0_0"/>
<dbReference type="STRING" id="443254.Marpi_0964"/>
<keyword evidence="2" id="KW-1185">Reference proteome</keyword>